<dbReference type="NCBIfam" id="TIGR00548">
    <property type="entry name" value="lolB"/>
    <property type="match status" value="1"/>
</dbReference>
<evidence type="ECO:0000256" key="10">
    <source>
        <dbReference type="ARBA" id="ARBA00023186"/>
    </source>
</evidence>
<evidence type="ECO:0000313" key="14">
    <source>
        <dbReference type="Proteomes" id="UP000005090"/>
    </source>
</evidence>
<evidence type="ECO:0000256" key="6">
    <source>
        <dbReference type="ARBA" id="ARBA00022729"/>
    </source>
</evidence>
<organism evidence="13 14">
    <name type="scientific">Methylomicrobium album BG8</name>
    <dbReference type="NCBI Taxonomy" id="686340"/>
    <lineage>
        <taxon>Bacteria</taxon>
        <taxon>Pseudomonadati</taxon>
        <taxon>Pseudomonadota</taxon>
        <taxon>Gammaproteobacteria</taxon>
        <taxon>Methylococcales</taxon>
        <taxon>Methylococcaceae</taxon>
        <taxon>Methylomicrobium</taxon>
    </lineage>
</organism>
<evidence type="ECO:0000256" key="11">
    <source>
        <dbReference type="ARBA" id="ARBA00023237"/>
    </source>
</evidence>
<dbReference type="GO" id="GO:0009279">
    <property type="term" value="C:cell outer membrane"/>
    <property type="evidence" value="ECO:0007669"/>
    <property type="project" value="UniProtKB-SubCell"/>
</dbReference>
<dbReference type="eggNOG" id="COG3017">
    <property type="taxonomic scope" value="Bacteria"/>
</dbReference>
<dbReference type="InterPro" id="IPR004565">
    <property type="entry name" value="OM_lipoprot_LolB"/>
</dbReference>
<dbReference type="CDD" id="cd16326">
    <property type="entry name" value="LolB"/>
    <property type="match status" value="1"/>
</dbReference>
<comment type="subcellular location">
    <subcellularLocation>
        <location evidence="1">Cell outer membrane</location>
        <topology evidence="1">Lipid-anchor</topology>
    </subcellularLocation>
</comment>
<evidence type="ECO:0000313" key="13">
    <source>
        <dbReference type="EMBL" id="EIC31000.1"/>
    </source>
</evidence>
<keyword evidence="7" id="KW-0653">Protein transport</keyword>
<comment type="similarity">
    <text evidence="2">Belongs to the LolB family.</text>
</comment>
<evidence type="ECO:0000256" key="1">
    <source>
        <dbReference type="ARBA" id="ARBA00004459"/>
    </source>
</evidence>
<keyword evidence="5" id="KW-0813">Transport</keyword>
<keyword evidence="8" id="KW-0472">Membrane</keyword>
<dbReference type="HOGENOM" id="CLU_092816_2_1_6"/>
<keyword evidence="12 13" id="KW-0449">Lipoprotein</keyword>
<dbReference type="EMBL" id="CM001475">
    <property type="protein sequence ID" value="EIC31000.1"/>
    <property type="molecule type" value="Genomic_DNA"/>
</dbReference>
<comment type="subunit">
    <text evidence="3">Monomer.</text>
</comment>
<evidence type="ECO:0000256" key="5">
    <source>
        <dbReference type="ARBA" id="ARBA00022448"/>
    </source>
</evidence>
<reference evidence="13 14" key="1">
    <citation type="journal article" date="2013" name="Genome Announc.">
        <title>Genome Sequence of the Obligate Gammaproteobacterial Methanotroph Methylomicrobium album Strain BG8.</title>
        <authorList>
            <person name="Kits K.D."/>
            <person name="Kalyuzhnaya M.G."/>
            <person name="Klotz M.G."/>
            <person name="Jetten M.S."/>
            <person name="Op den Camp H.J."/>
            <person name="Vuilleumier S."/>
            <person name="Bringel F."/>
            <person name="Dispirito A.A."/>
            <person name="Murrell J.C."/>
            <person name="Bruce D."/>
            <person name="Cheng J.F."/>
            <person name="Copeland A."/>
            <person name="Goodwin L."/>
            <person name="Hauser L."/>
            <person name="Lajus A."/>
            <person name="Land M.L."/>
            <person name="Lapidus A."/>
            <person name="Lucas S."/>
            <person name="Medigue C."/>
            <person name="Pitluck S."/>
            <person name="Woyke T."/>
            <person name="Zeytun A."/>
            <person name="Stein L.Y."/>
        </authorList>
    </citation>
    <scope>NUCLEOTIDE SEQUENCE [LARGE SCALE GENOMIC DNA]</scope>
    <source>
        <strain evidence="13 14">BG8</strain>
    </source>
</reference>
<keyword evidence="10" id="KW-0143">Chaperone</keyword>
<dbReference type="RefSeq" id="WP_005374015.1">
    <property type="nucleotide sequence ID" value="NZ_CM001475.1"/>
</dbReference>
<gene>
    <name evidence="13" type="ORF">Metal_3337</name>
</gene>
<proteinExistence type="inferred from homology"/>
<evidence type="ECO:0000256" key="9">
    <source>
        <dbReference type="ARBA" id="ARBA00023139"/>
    </source>
</evidence>
<dbReference type="Pfam" id="PF03550">
    <property type="entry name" value="LolB"/>
    <property type="match status" value="1"/>
</dbReference>
<evidence type="ECO:0000256" key="8">
    <source>
        <dbReference type="ARBA" id="ARBA00023136"/>
    </source>
</evidence>
<dbReference type="SUPFAM" id="SSF89392">
    <property type="entry name" value="Prokaryotic lipoproteins and lipoprotein localization factors"/>
    <property type="match status" value="1"/>
</dbReference>
<dbReference type="STRING" id="686340.Metal_3337"/>
<accession>H8GQ60</accession>
<keyword evidence="14" id="KW-1185">Reference proteome</keyword>
<evidence type="ECO:0000256" key="4">
    <source>
        <dbReference type="ARBA" id="ARBA00016202"/>
    </source>
</evidence>
<dbReference type="AlphaFoldDB" id="H8GQ60"/>
<name>H8GQ60_METAL</name>
<evidence type="ECO:0000256" key="7">
    <source>
        <dbReference type="ARBA" id="ARBA00022927"/>
    </source>
</evidence>
<dbReference type="Gene3D" id="2.50.20.10">
    <property type="entry name" value="Lipoprotein localisation LolA/LolB/LppX"/>
    <property type="match status" value="1"/>
</dbReference>
<sequence length="215" mass="23814">MQIEFNLDGRSGPKGPAPVRKNAQWLLCLALVSPLTGCSLFTAAPPEVSYSKTVNQALYHLEPWALDGRVALTGAQDSWTADLAWSHRRDDERISLSGPLGQGAVKIHLSGETVTVAEGDGKVESSDDPEGFINQRLGMFVPVTSLRYWVLGVPEPELDFEETGKGFRQAGWTIAFQAMQRVGDWLLPRKMSVANERVKLKLIINEWTLHDGKMR</sequence>
<keyword evidence="9" id="KW-0564">Palmitate</keyword>
<keyword evidence="11" id="KW-0998">Cell outer membrane</keyword>
<dbReference type="InterPro" id="IPR029046">
    <property type="entry name" value="LolA/LolB/LppX"/>
</dbReference>
<dbReference type="GO" id="GO:0015031">
    <property type="term" value="P:protein transport"/>
    <property type="evidence" value="ECO:0007669"/>
    <property type="project" value="UniProtKB-KW"/>
</dbReference>
<dbReference type="Proteomes" id="UP000005090">
    <property type="component" value="Chromosome"/>
</dbReference>
<evidence type="ECO:0000256" key="2">
    <source>
        <dbReference type="ARBA" id="ARBA00009696"/>
    </source>
</evidence>
<protein>
    <recommendedName>
        <fullName evidence="4">Outer-membrane lipoprotein LolB</fullName>
    </recommendedName>
</protein>
<evidence type="ECO:0000256" key="3">
    <source>
        <dbReference type="ARBA" id="ARBA00011245"/>
    </source>
</evidence>
<evidence type="ECO:0000256" key="12">
    <source>
        <dbReference type="ARBA" id="ARBA00023288"/>
    </source>
</evidence>
<keyword evidence="6" id="KW-0732">Signal</keyword>